<protein>
    <submittedName>
        <fullName evidence="2">2-hydroxy-6-oxononadienedioate/2-hydroxy-6-oxononatrienedioate hydrolase</fullName>
        <ecNumber evidence="2">3.7.1.14</ecNumber>
    </submittedName>
</protein>
<dbReference type="GO" id="GO:0016020">
    <property type="term" value="C:membrane"/>
    <property type="evidence" value="ECO:0007669"/>
    <property type="project" value="TreeGrafter"/>
</dbReference>
<dbReference type="RefSeq" id="WP_062715159.1">
    <property type="nucleotide sequence ID" value="NZ_CAWRCI010000094.1"/>
</dbReference>
<proteinExistence type="predicted"/>
<dbReference type="PANTHER" id="PTHR43798">
    <property type="entry name" value="MONOACYLGLYCEROL LIPASE"/>
    <property type="match status" value="1"/>
</dbReference>
<dbReference type="InterPro" id="IPR050266">
    <property type="entry name" value="AB_hydrolase_sf"/>
</dbReference>
<dbReference type="GO" id="GO:0016787">
    <property type="term" value="F:hydrolase activity"/>
    <property type="evidence" value="ECO:0007669"/>
    <property type="project" value="UniProtKB-KW"/>
</dbReference>
<dbReference type="InterPro" id="IPR000639">
    <property type="entry name" value="Epox_hydrolase-like"/>
</dbReference>
<name>A0A128FJE3_9GAMM</name>
<dbReference type="PRINTS" id="PR00412">
    <property type="entry name" value="EPOXHYDRLASE"/>
</dbReference>
<dbReference type="AlphaFoldDB" id="A0A128FJE3"/>
<keyword evidence="3" id="KW-1185">Reference proteome</keyword>
<evidence type="ECO:0000313" key="2">
    <source>
        <dbReference type="EMBL" id="CZF86908.1"/>
    </source>
</evidence>
<evidence type="ECO:0000313" key="3">
    <source>
        <dbReference type="Proteomes" id="UP000073601"/>
    </source>
</evidence>
<accession>A0A128FJE3</accession>
<dbReference type="Proteomes" id="UP000073601">
    <property type="component" value="Unassembled WGS sequence"/>
</dbReference>
<dbReference type="OrthoDB" id="9780765at2"/>
<dbReference type="InterPro" id="IPR000073">
    <property type="entry name" value="AB_hydrolase_1"/>
</dbReference>
<evidence type="ECO:0000259" key="1">
    <source>
        <dbReference type="Pfam" id="PF00561"/>
    </source>
</evidence>
<gene>
    <name evidence="2" type="primary">mhpC</name>
    <name evidence="2" type="ORF">GMA8713_04949</name>
</gene>
<dbReference type="EMBL" id="FIZY01000094">
    <property type="protein sequence ID" value="CZF86908.1"/>
    <property type="molecule type" value="Genomic_DNA"/>
</dbReference>
<dbReference type="PANTHER" id="PTHR43798:SF33">
    <property type="entry name" value="HYDROLASE, PUTATIVE (AFU_ORTHOLOGUE AFUA_2G14860)-RELATED"/>
    <property type="match status" value="1"/>
</dbReference>
<organism evidence="2 3">
    <name type="scientific">Grimontia marina</name>
    <dbReference type="NCBI Taxonomy" id="646534"/>
    <lineage>
        <taxon>Bacteria</taxon>
        <taxon>Pseudomonadati</taxon>
        <taxon>Pseudomonadota</taxon>
        <taxon>Gammaproteobacteria</taxon>
        <taxon>Vibrionales</taxon>
        <taxon>Vibrionaceae</taxon>
        <taxon>Grimontia</taxon>
    </lineage>
</organism>
<dbReference type="PRINTS" id="PR00111">
    <property type="entry name" value="ABHYDROLASE"/>
</dbReference>
<dbReference type="SUPFAM" id="SSF53474">
    <property type="entry name" value="alpha/beta-Hydrolases"/>
    <property type="match status" value="1"/>
</dbReference>
<feature type="domain" description="AB hydrolase-1" evidence="1">
    <location>
        <begin position="67"/>
        <end position="293"/>
    </location>
</feature>
<dbReference type="EC" id="3.7.1.14" evidence="2"/>
<dbReference type="Gene3D" id="3.40.50.1820">
    <property type="entry name" value="alpha/beta hydrolase"/>
    <property type="match status" value="1"/>
</dbReference>
<keyword evidence="2" id="KW-0378">Hydrolase</keyword>
<dbReference type="Pfam" id="PF00561">
    <property type="entry name" value="Abhydrolase_1"/>
    <property type="match status" value="1"/>
</dbReference>
<reference evidence="3" key="1">
    <citation type="submission" date="2016-02" db="EMBL/GenBank/DDBJ databases">
        <authorList>
            <person name="Rodrigo-Torres Lidia"/>
            <person name="Arahal R.David."/>
        </authorList>
    </citation>
    <scope>NUCLEOTIDE SEQUENCE [LARGE SCALE GENOMIC DNA]</scope>
    <source>
        <strain evidence="3">CECT 8713</strain>
    </source>
</reference>
<sequence>MKKLNLFDKLNAASLLLVSPEWPKVKAAQKRAQSFENPVVNIPLEIRTIAGRKIRLAEAGPVDAPKVVLLSPFPASILNFDGSWESLTANFRVIAIDLPGFGGSEGDRHDMTPTAQGNHLAAIFDALELNDIHLVAPDVGMASALSYVLDHEHRLTSMVIGHSIGNPNPVELGFMIDMLAKFGFMRATSALLGAGPLIAYSAKIGAVRHQASAVEIDDYKKSYAGRAPEVIHWFKDFYAKSEAIAARLSEIQIPTLVFWGELDVLFDVSNAERIHAALPNSKLHILPEAGHFSWADQPQMFASMIESWVVNEHKQIDISA</sequence>
<dbReference type="InterPro" id="IPR029058">
    <property type="entry name" value="AB_hydrolase_fold"/>
</dbReference>